<dbReference type="SUPFAM" id="SSF53187">
    <property type="entry name" value="Zn-dependent exopeptidases"/>
    <property type="match status" value="1"/>
</dbReference>
<evidence type="ECO:0000256" key="9">
    <source>
        <dbReference type="ARBA" id="ARBA00023049"/>
    </source>
</evidence>
<evidence type="ECO:0000259" key="14">
    <source>
        <dbReference type="PROSITE" id="PS51670"/>
    </source>
</evidence>
<dbReference type="Pfam" id="PF00246">
    <property type="entry name" value="Peptidase_M14"/>
    <property type="match status" value="1"/>
</dbReference>
<dbReference type="PROSITE" id="PS00133">
    <property type="entry name" value="CARBOXYPEPT_ZN_2"/>
    <property type="match status" value="1"/>
</dbReference>
<dbReference type="CDD" id="cd03860">
    <property type="entry name" value="M14_CP_A-B_like"/>
    <property type="match status" value="1"/>
</dbReference>
<evidence type="ECO:0000313" key="16">
    <source>
        <dbReference type="EMBL" id="MFH4973409.1"/>
    </source>
</evidence>
<evidence type="ECO:0000259" key="15">
    <source>
        <dbReference type="PROSITE" id="PS52035"/>
    </source>
</evidence>
<dbReference type="GO" id="GO:0008237">
    <property type="term" value="F:metallopeptidase activity"/>
    <property type="evidence" value="ECO:0007669"/>
    <property type="project" value="UniProtKB-KW"/>
</dbReference>
<keyword evidence="9" id="KW-0482">Metalloprotease</keyword>
<dbReference type="PROSITE" id="PS51670">
    <property type="entry name" value="SHKT"/>
    <property type="match status" value="1"/>
</dbReference>
<dbReference type="FunFam" id="3.40.630.10:FF:000056">
    <property type="entry name" value="Zinc carboxypeptidase"/>
    <property type="match status" value="1"/>
</dbReference>
<organism evidence="16 17">
    <name type="scientific">Gnathostoma spinigerum</name>
    <dbReference type="NCBI Taxonomy" id="75299"/>
    <lineage>
        <taxon>Eukaryota</taxon>
        <taxon>Metazoa</taxon>
        <taxon>Ecdysozoa</taxon>
        <taxon>Nematoda</taxon>
        <taxon>Chromadorea</taxon>
        <taxon>Rhabditida</taxon>
        <taxon>Spirurina</taxon>
        <taxon>Gnathostomatomorpha</taxon>
        <taxon>Gnathostomatoidea</taxon>
        <taxon>Gnathostomatidae</taxon>
        <taxon>Gnathostoma</taxon>
    </lineage>
</organism>
<evidence type="ECO:0000256" key="3">
    <source>
        <dbReference type="ARBA" id="ARBA00022645"/>
    </source>
</evidence>
<protein>
    <recommendedName>
        <fullName evidence="18">Carboxypeptidase B</fullName>
    </recommendedName>
</protein>
<evidence type="ECO:0000313" key="17">
    <source>
        <dbReference type="Proteomes" id="UP001608902"/>
    </source>
</evidence>
<evidence type="ECO:0000256" key="8">
    <source>
        <dbReference type="ARBA" id="ARBA00022833"/>
    </source>
</evidence>
<keyword evidence="3" id="KW-0121">Carboxypeptidase</keyword>
<evidence type="ECO:0000256" key="11">
    <source>
        <dbReference type="PROSITE-ProRule" id="PRU01005"/>
    </source>
</evidence>
<dbReference type="SMART" id="SM00631">
    <property type="entry name" value="Zn_pept"/>
    <property type="match status" value="1"/>
</dbReference>
<feature type="domain" description="ShKT" evidence="14">
    <location>
        <begin position="469"/>
        <end position="505"/>
    </location>
</feature>
<comment type="caution">
    <text evidence="11">Lacks conserved residue(s) required for the propagation of feature annotation.</text>
</comment>
<reference evidence="16 17" key="1">
    <citation type="submission" date="2024-08" db="EMBL/GenBank/DDBJ databases">
        <title>Gnathostoma spinigerum genome.</title>
        <authorList>
            <person name="Gonzalez-Bertolin B."/>
            <person name="Monzon S."/>
            <person name="Zaballos A."/>
            <person name="Jimenez P."/>
            <person name="Dekumyoy P."/>
            <person name="Varona S."/>
            <person name="Cuesta I."/>
            <person name="Sumanam S."/>
            <person name="Adisakwattana P."/>
            <person name="Gasser R.B."/>
            <person name="Hernandez-Gonzalez A."/>
            <person name="Young N.D."/>
            <person name="Perteguer M.J."/>
        </authorList>
    </citation>
    <scope>NUCLEOTIDE SEQUENCE [LARGE SCALE GENOMIC DNA]</scope>
    <source>
        <strain evidence="16">AL3</strain>
        <tissue evidence="16">Liver</tissue>
    </source>
</reference>
<evidence type="ECO:0008006" key="18">
    <source>
        <dbReference type="Google" id="ProtNLM"/>
    </source>
</evidence>
<feature type="chain" id="PRO_5044843062" description="Carboxypeptidase B" evidence="13">
    <location>
        <begin position="18"/>
        <end position="517"/>
    </location>
</feature>
<dbReference type="EMBL" id="JBGFUD010000025">
    <property type="protein sequence ID" value="MFH4973409.1"/>
    <property type="molecule type" value="Genomic_DNA"/>
</dbReference>
<dbReference type="Gene3D" id="3.30.70.340">
    <property type="entry name" value="Metallocarboxypeptidase-like"/>
    <property type="match status" value="1"/>
</dbReference>
<evidence type="ECO:0000256" key="13">
    <source>
        <dbReference type="SAM" id="SignalP"/>
    </source>
</evidence>
<dbReference type="PANTHER" id="PTHR11705:SF91">
    <property type="entry name" value="FI01817P-RELATED"/>
    <property type="match status" value="1"/>
</dbReference>
<dbReference type="Gene3D" id="3.40.630.10">
    <property type="entry name" value="Zn peptidases"/>
    <property type="match status" value="1"/>
</dbReference>
<keyword evidence="5" id="KW-0479">Metal-binding</keyword>
<dbReference type="Pfam" id="PF02244">
    <property type="entry name" value="Propep_M14"/>
    <property type="match status" value="1"/>
</dbReference>
<comment type="cofactor">
    <cofactor evidence="1">
        <name>Zn(2+)</name>
        <dbReference type="ChEBI" id="CHEBI:29105"/>
    </cofactor>
</comment>
<keyword evidence="4" id="KW-0645">Protease</keyword>
<dbReference type="InterPro" id="IPR000834">
    <property type="entry name" value="Peptidase_M14"/>
</dbReference>
<name>A0ABD6E1F5_9BILA</name>
<comment type="similarity">
    <text evidence="2 12">Belongs to the peptidase M14 family.</text>
</comment>
<evidence type="ECO:0000256" key="6">
    <source>
        <dbReference type="ARBA" id="ARBA00022729"/>
    </source>
</evidence>
<dbReference type="InterPro" id="IPR003582">
    <property type="entry name" value="ShKT_dom"/>
</dbReference>
<evidence type="ECO:0000256" key="7">
    <source>
        <dbReference type="ARBA" id="ARBA00022801"/>
    </source>
</evidence>
<accession>A0ABD6E1F5</accession>
<evidence type="ECO:0000256" key="2">
    <source>
        <dbReference type="ARBA" id="ARBA00005988"/>
    </source>
</evidence>
<keyword evidence="10" id="KW-1015">Disulfide bond</keyword>
<dbReference type="PROSITE" id="PS52035">
    <property type="entry name" value="PEPTIDASE_M14"/>
    <property type="match status" value="1"/>
</dbReference>
<sequence>MIVALLVLLSIISRNLADENKSFKIYRTIPKNQEELQRLYDYWKRALNSYDFWTVPSVTNGSVDIMVRPDQSNEFLTETTALNLPFKVVVDDLAKMIEKYEGRSIWEKFDSQKRLNDDRSLRHTGIRLGEYYSYNEIVNWMNKLQQRYPNLVKVLHLGTTHQKRDIIGVQLGTRHDGRARVVWISAGMHAREWASIHTAMYIIDALILGYDHDPEITDILDNLEIQVYPCINPDGYEFTRSSPSDPLVRLWRKNLSPEHCGEMVKGKKKLCCEGVDLNRNFDYNFAQVGTSHEPCAETYHGPAPFSEPETRAMRDAIMKLRHRLDAVIDLHTYSQLWVYPFSDKKGTYSDDVEDLKALARKAVTALAKPYGTIYRYGTGPDMIYAYAGGSTDWAKKVAKIKYTYTIELPPNAYAWNGFVMNKRHLIPTGKETFEGVKIVLLKILENFAAKNEIIHRTTTTKAPPDLGPCEDANHSCQYWIRRNPKVCKIAKSKMEIECRLTCEFCHPPSNETLTDDA</sequence>
<feature type="active site" description="Proton donor/acceptor" evidence="12">
    <location>
        <position position="407"/>
    </location>
</feature>
<dbReference type="AlphaFoldDB" id="A0ABD6E1F5"/>
<evidence type="ECO:0000256" key="1">
    <source>
        <dbReference type="ARBA" id="ARBA00001947"/>
    </source>
</evidence>
<dbReference type="InterPro" id="IPR003146">
    <property type="entry name" value="M14A_act_pep"/>
</dbReference>
<feature type="signal peptide" evidence="13">
    <location>
        <begin position="1"/>
        <end position="17"/>
    </location>
</feature>
<evidence type="ECO:0000256" key="12">
    <source>
        <dbReference type="PROSITE-ProRule" id="PRU01379"/>
    </source>
</evidence>
<keyword evidence="8" id="KW-0862">Zinc</keyword>
<dbReference type="GO" id="GO:0006508">
    <property type="term" value="P:proteolysis"/>
    <property type="evidence" value="ECO:0007669"/>
    <property type="project" value="UniProtKB-KW"/>
</dbReference>
<dbReference type="PRINTS" id="PR00765">
    <property type="entry name" value="CRBOXYPTASEA"/>
</dbReference>
<comment type="caution">
    <text evidence="16">The sequence shown here is derived from an EMBL/GenBank/DDBJ whole genome shotgun (WGS) entry which is preliminary data.</text>
</comment>
<dbReference type="GO" id="GO:0004180">
    <property type="term" value="F:carboxypeptidase activity"/>
    <property type="evidence" value="ECO:0007669"/>
    <property type="project" value="UniProtKB-KW"/>
</dbReference>
<gene>
    <name evidence="16" type="ORF">AB6A40_000118</name>
</gene>
<proteinExistence type="inferred from homology"/>
<dbReference type="PANTHER" id="PTHR11705">
    <property type="entry name" value="PROTEASE FAMILY M14 CARBOXYPEPTIDASE A,B"/>
    <property type="match status" value="1"/>
</dbReference>
<evidence type="ECO:0000256" key="5">
    <source>
        <dbReference type="ARBA" id="ARBA00022723"/>
    </source>
</evidence>
<dbReference type="InterPro" id="IPR057247">
    <property type="entry name" value="CARBOXYPEPT_ZN_2"/>
</dbReference>
<keyword evidence="6 13" id="KW-0732">Signal</keyword>
<keyword evidence="7" id="KW-0378">Hydrolase</keyword>
<dbReference type="Proteomes" id="UP001608902">
    <property type="component" value="Unassembled WGS sequence"/>
</dbReference>
<dbReference type="InterPro" id="IPR036990">
    <property type="entry name" value="M14A-like_propep"/>
</dbReference>
<evidence type="ECO:0000256" key="4">
    <source>
        <dbReference type="ARBA" id="ARBA00022670"/>
    </source>
</evidence>
<keyword evidence="17" id="KW-1185">Reference proteome</keyword>
<evidence type="ECO:0000256" key="10">
    <source>
        <dbReference type="ARBA" id="ARBA00023157"/>
    </source>
</evidence>
<feature type="domain" description="Peptidase M14" evidence="15">
    <location>
        <begin position="130"/>
        <end position="443"/>
    </location>
</feature>
<dbReference type="SUPFAM" id="SSF54897">
    <property type="entry name" value="Protease propeptides/inhibitors"/>
    <property type="match status" value="1"/>
</dbReference>
<dbReference type="GO" id="GO:0046872">
    <property type="term" value="F:metal ion binding"/>
    <property type="evidence" value="ECO:0007669"/>
    <property type="project" value="UniProtKB-KW"/>
</dbReference>